<evidence type="ECO:0000313" key="3">
    <source>
        <dbReference type="Proteomes" id="UP000326924"/>
    </source>
</evidence>
<gene>
    <name evidence="2" type="ORF">FN846DRAFT_889774</name>
</gene>
<organism evidence="2 3">
    <name type="scientific">Sphaerosporella brunnea</name>
    <dbReference type="NCBI Taxonomy" id="1250544"/>
    <lineage>
        <taxon>Eukaryota</taxon>
        <taxon>Fungi</taxon>
        <taxon>Dikarya</taxon>
        <taxon>Ascomycota</taxon>
        <taxon>Pezizomycotina</taxon>
        <taxon>Pezizomycetes</taxon>
        <taxon>Pezizales</taxon>
        <taxon>Pyronemataceae</taxon>
        <taxon>Sphaerosporella</taxon>
    </lineage>
</organism>
<keyword evidence="3" id="KW-1185">Reference proteome</keyword>
<evidence type="ECO:0000313" key="2">
    <source>
        <dbReference type="EMBL" id="KAA8907595.1"/>
    </source>
</evidence>
<dbReference type="AlphaFoldDB" id="A0A5J5EYM3"/>
<dbReference type="Proteomes" id="UP000326924">
    <property type="component" value="Unassembled WGS sequence"/>
</dbReference>
<proteinExistence type="predicted"/>
<feature type="compositionally biased region" description="Polar residues" evidence="1">
    <location>
        <begin position="142"/>
        <end position="155"/>
    </location>
</feature>
<dbReference type="InParanoid" id="A0A5J5EYM3"/>
<protein>
    <submittedName>
        <fullName evidence="2">Uncharacterized protein</fullName>
    </submittedName>
</protein>
<feature type="region of interest" description="Disordered" evidence="1">
    <location>
        <begin position="142"/>
        <end position="165"/>
    </location>
</feature>
<reference evidence="2 3" key="1">
    <citation type="submission" date="2019-09" db="EMBL/GenBank/DDBJ databases">
        <title>Draft genome of the ectomycorrhizal ascomycete Sphaerosporella brunnea.</title>
        <authorList>
            <consortium name="DOE Joint Genome Institute"/>
            <person name="Benucci G.M."/>
            <person name="Marozzi G."/>
            <person name="Antonielli L."/>
            <person name="Sanchez S."/>
            <person name="Marco P."/>
            <person name="Wang X."/>
            <person name="Falini L.B."/>
            <person name="Barry K."/>
            <person name="Haridas S."/>
            <person name="Lipzen A."/>
            <person name="Labutti K."/>
            <person name="Grigoriev I.V."/>
            <person name="Murat C."/>
            <person name="Martin F."/>
            <person name="Albertini E."/>
            <person name="Donnini D."/>
            <person name="Bonito G."/>
        </authorList>
    </citation>
    <scope>NUCLEOTIDE SEQUENCE [LARGE SCALE GENOMIC DNA]</scope>
    <source>
        <strain evidence="2 3">Sb_GMNB300</strain>
    </source>
</reference>
<sequence>MTDALRSDNDRNLAKAVIGQPPTREAGHTVQSRLFRTPKALSASKHSQQWSQAERAAVKTWAVDHLVTMSVVAAERCGILQGRQGAQRKILHHSEWSRQVRVPDNVGLDGIDRVRASEATSLRYNAAHIHLQSIHCTHARHYTSSDQQTPYSSKSGAPAKNISRTEGRPFPLTPFLLSTTHLAYLPITETPRILHKRKFCKPKAHGFDSAEVPALRLALEDYFLDHEEWLCDKANHTKWCRVLVERLVASQTLTTNKWFKKVVELGGLRALNTLHLLLKKKLDEKLGAQGQRAKAAAETLAADRVLAAANSRVDATDQEMAVAEIRTEGATLEVAAGRSRVGHAEHEMVAVEIRTGLATREAVVCSVKLLRGTAVFSYTCSQLSFYKLTLSLSRTIVALVPPVPPWLAPEPSPLPQATRPPLGINNL</sequence>
<dbReference type="EMBL" id="VXIS01000077">
    <property type="protein sequence ID" value="KAA8907595.1"/>
    <property type="molecule type" value="Genomic_DNA"/>
</dbReference>
<evidence type="ECO:0000256" key="1">
    <source>
        <dbReference type="SAM" id="MobiDB-lite"/>
    </source>
</evidence>
<comment type="caution">
    <text evidence="2">The sequence shown here is derived from an EMBL/GenBank/DDBJ whole genome shotgun (WGS) entry which is preliminary data.</text>
</comment>
<name>A0A5J5EYM3_9PEZI</name>
<accession>A0A5J5EYM3</accession>